<evidence type="ECO:0000313" key="4">
    <source>
        <dbReference type="Proteomes" id="UP001550850"/>
    </source>
</evidence>
<accession>A0ABV2YR44</accession>
<dbReference type="InterPro" id="IPR050268">
    <property type="entry name" value="NADH-dep_flavin_reductase"/>
</dbReference>
<dbReference type="InterPro" id="IPR002563">
    <property type="entry name" value="Flavin_Rdtase-like_dom"/>
</dbReference>
<dbReference type="Proteomes" id="UP001550850">
    <property type="component" value="Unassembled WGS sequence"/>
</dbReference>
<comment type="caution">
    <text evidence="3">The sequence shown here is derived from an EMBL/GenBank/DDBJ whole genome shotgun (WGS) entry which is preliminary data.</text>
</comment>
<dbReference type="RefSeq" id="WP_108955615.1">
    <property type="nucleotide sequence ID" value="NZ_BEVZ01000006.1"/>
</dbReference>
<dbReference type="Gene3D" id="2.30.110.10">
    <property type="entry name" value="Electron Transport, Fmn-binding Protein, Chain A"/>
    <property type="match status" value="1"/>
</dbReference>
<dbReference type="SMART" id="SM00903">
    <property type="entry name" value="Flavin_Reduct"/>
    <property type="match status" value="1"/>
</dbReference>
<dbReference type="EMBL" id="JBEZUR010000087">
    <property type="protein sequence ID" value="MEU3558172.1"/>
    <property type="molecule type" value="Genomic_DNA"/>
</dbReference>
<evidence type="ECO:0000256" key="1">
    <source>
        <dbReference type="ARBA" id="ARBA00023002"/>
    </source>
</evidence>
<dbReference type="PANTHER" id="PTHR30466">
    <property type="entry name" value="FLAVIN REDUCTASE"/>
    <property type="match status" value="1"/>
</dbReference>
<keyword evidence="1" id="KW-0560">Oxidoreductase</keyword>
<organism evidence="3 4">
    <name type="scientific">Streptomyces fragilis</name>
    <dbReference type="NCBI Taxonomy" id="67301"/>
    <lineage>
        <taxon>Bacteria</taxon>
        <taxon>Bacillati</taxon>
        <taxon>Actinomycetota</taxon>
        <taxon>Actinomycetes</taxon>
        <taxon>Kitasatosporales</taxon>
        <taxon>Streptomycetaceae</taxon>
        <taxon>Streptomyces</taxon>
    </lineage>
</organism>
<evidence type="ECO:0000259" key="2">
    <source>
        <dbReference type="SMART" id="SM00903"/>
    </source>
</evidence>
<gene>
    <name evidence="3" type="ORF">AB0E65_28795</name>
</gene>
<dbReference type="Pfam" id="PF01613">
    <property type="entry name" value="Flavin_Reduct"/>
    <property type="match status" value="1"/>
</dbReference>
<name>A0ABV2YR44_9ACTN</name>
<proteinExistence type="predicted"/>
<feature type="domain" description="Flavin reductase like" evidence="2">
    <location>
        <begin position="8"/>
        <end position="148"/>
    </location>
</feature>
<dbReference type="PANTHER" id="PTHR30466:SF15">
    <property type="entry name" value="POSSIBLE OXIDOREDUCTASE"/>
    <property type="match status" value="1"/>
</dbReference>
<reference evidence="3 4" key="1">
    <citation type="submission" date="2024-06" db="EMBL/GenBank/DDBJ databases">
        <title>The Natural Products Discovery Center: Release of the First 8490 Sequenced Strains for Exploring Actinobacteria Biosynthetic Diversity.</title>
        <authorList>
            <person name="Kalkreuter E."/>
            <person name="Kautsar S.A."/>
            <person name="Yang D."/>
            <person name="Bader C.D."/>
            <person name="Teijaro C.N."/>
            <person name="Fluegel L."/>
            <person name="Davis C.M."/>
            <person name="Simpson J.R."/>
            <person name="Lauterbach L."/>
            <person name="Steele A.D."/>
            <person name="Gui C."/>
            <person name="Meng S."/>
            <person name="Li G."/>
            <person name="Viehrig K."/>
            <person name="Ye F."/>
            <person name="Su P."/>
            <person name="Kiefer A.F."/>
            <person name="Nichols A."/>
            <person name="Cepeda A.J."/>
            <person name="Yan W."/>
            <person name="Fan B."/>
            <person name="Jiang Y."/>
            <person name="Adhikari A."/>
            <person name="Zheng C.-J."/>
            <person name="Schuster L."/>
            <person name="Cowan T.M."/>
            <person name="Smanski M.J."/>
            <person name="Chevrette M.G."/>
            <person name="De Carvalho L.P.S."/>
            <person name="Shen B."/>
        </authorList>
    </citation>
    <scope>NUCLEOTIDE SEQUENCE [LARGE SCALE GENOMIC DNA]</scope>
    <source>
        <strain evidence="3 4">NPDC038104</strain>
    </source>
</reference>
<dbReference type="InterPro" id="IPR012349">
    <property type="entry name" value="Split_barrel_FMN-bd"/>
</dbReference>
<evidence type="ECO:0000313" key="3">
    <source>
        <dbReference type="EMBL" id="MEU3558172.1"/>
    </source>
</evidence>
<protein>
    <submittedName>
        <fullName evidence="3">Flavin reductase family protein</fullName>
    </submittedName>
</protein>
<keyword evidence="4" id="KW-1185">Reference proteome</keyword>
<sequence>MRSTEAFMKRLNPDMCVVTAVADGERAGCLVGFWAQCSIDPPRLTVWISKANHTSRVARRAERLVVHLLTPEQHELAALFGGETGDRTDKFAAVDWHEGPGGSVVLAGAAAWTVGVVEQRLDTGDHVAHVLAPERSGERPGVRGRLLRLEDALDIEPGHPA</sequence>
<dbReference type="SUPFAM" id="SSF50475">
    <property type="entry name" value="FMN-binding split barrel"/>
    <property type="match status" value="1"/>
</dbReference>